<gene>
    <name evidence="2" type="ORF">SAMN05421852_1113</name>
</gene>
<keyword evidence="1" id="KW-0472">Membrane</keyword>
<evidence type="ECO:0000256" key="1">
    <source>
        <dbReference type="SAM" id="Phobius"/>
    </source>
</evidence>
<organism evidence="2 3">
    <name type="scientific">Thermoflavimicrobium dichotomicum</name>
    <dbReference type="NCBI Taxonomy" id="46223"/>
    <lineage>
        <taxon>Bacteria</taxon>
        <taxon>Bacillati</taxon>
        <taxon>Bacillota</taxon>
        <taxon>Bacilli</taxon>
        <taxon>Bacillales</taxon>
        <taxon>Thermoactinomycetaceae</taxon>
        <taxon>Thermoflavimicrobium</taxon>
    </lineage>
</organism>
<name>A0A1I3RVD5_9BACL</name>
<evidence type="ECO:0000313" key="2">
    <source>
        <dbReference type="EMBL" id="SFJ49186.1"/>
    </source>
</evidence>
<keyword evidence="1" id="KW-0812">Transmembrane</keyword>
<proteinExistence type="predicted"/>
<feature type="transmembrane region" description="Helical" evidence="1">
    <location>
        <begin position="46"/>
        <end position="73"/>
    </location>
</feature>
<dbReference type="Proteomes" id="UP000199545">
    <property type="component" value="Unassembled WGS sequence"/>
</dbReference>
<dbReference type="EMBL" id="FORR01000011">
    <property type="protein sequence ID" value="SFJ49186.1"/>
    <property type="molecule type" value="Genomic_DNA"/>
</dbReference>
<keyword evidence="1" id="KW-1133">Transmembrane helix</keyword>
<reference evidence="2 3" key="1">
    <citation type="submission" date="2016-10" db="EMBL/GenBank/DDBJ databases">
        <authorList>
            <person name="de Groot N.N."/>
        </authorList>
    </citation>
    <scope>NUCLEOTIDE SEQUENCE [LARGE SCALE GENOMIC DNA]</scope>
    <source>
        <strain evidence="2 3">DSM 44778</strain>
    </source>
</reference>
<protein>
    <submittedName>
        <fullName evidence="2">Uncharacterized protein</fullName>
    </submittedName>
</protein>
<dbReference type="AlphaFoldDB" id="A0A1I3RVD5"/>
<evidence type="ECO:0000313" key="3">
    <source>
        <dbReference type="Proteomes" id="UP000199545"/>
    </source>
</evidence>
<dbReference type="RefSeq" id="WP_093230441.1">
    <property type="nucleotide sequence ID" value="NZ_FORR01000011.1"/>
</dbReference>
<feature type="transmembrane region" description="Helical" evidence="1">
    <location>
        <begin position="15"/>
        <end position="40"/>
    </location>
</feature>
<sequence>MDPQRPIVVVNQKSVGLALILTIIFGGLGLLYATVLGGIIMICVELFVLLFTFFLAPFLVPIVHIVCCIWAVIAVQRHNKKLSNQVS</sequence>
<accession>A0A1I3RVD5</accession>
<keyword evidence="3" id="KW-1185">Reference proteome</keyword>